<sequence length="198" mass="22718">MGQPRRYTTEEYFALETQSDLRHEFFEGEVFAMAGESIAHNTIALNVAMGCRQALRGKRCRVQMEGIQLAVEANRHYTYPDIVVSCDPQDQQESRRLHHPLLIVEVLSPSTEAYDRGLKFNQYKKLPSLRHYLLVSQKTWLVEWYQLSEHGVWGHTALAEMEDDIVISELNLTMTLVQIYEEAGLAPMQAGFVAEEAE</sequence>
<dbReference type="Proteomes" id="UP001167796">
    <property type="component" value="Unassembled WGS sequence"/>
</dbReference>
<name>A0ABT9AA39_9BACT</name>
<dbReference type="InterPro" id="IPR008538">
    <property type="entry name" value="Uma2"/>
</dbReference>
<keyword evidence="2" id="KW-0255">Endonuclease</keyword>
<dbReference type="InterPro" id="IPR012296">
    <property type="entry name" value="Nuclease_put_TT1808"/>
</dbReference>
<dbReference type="PANTHER" id="PTHR36558:SF1">
    <property type="entry name" value="RESTRICTION ENDONUCLEASE DOMAIN-CONTAINING PROTEIN-RELATED"/>
    <property type="match status" value="1"/>
</dbReference>
<evidence type="ECO:0000313" key="3">
    <source>
        <dbReference type="Proteomes" id="UP001167796"/>
    </source>
</evidence>
<keyword evidence="2" id="KW-0378">Hydrolase</keyword>
<dbReference type="Pfam" id="PF05685">
    <property type="entry name" value="Uma2"/>
    <property type="match status" value="1"/>
</dbReference>
<proteinExistence type="predicted"/>
<evidence type="ECO:0000259" key="1">
    <source>
        <dbReference type="Pfam" id="PF05685"/>
    </source>
</evidence>
<protein>
    <submittedName>
        <fullName evidence="2">Uma2 family endonuclease</fullName>
    </submittedName>
</protein>
<dbReference type="PANTHER" id="PTHR36558">
    <property type="entry name" value="GLR1098 PROTEIN"/>
    <property type="match status" value="1"/>
</dbReference>
<dbReference type="SUPFAM" id="SSF52980">
    <property type="entry name" value="Restriction endonuclease-like"/>
    <property type="match status" value="1"/>
</dbReference>
<accession>A0ABT9AA39</accession>
<keyword evidence="2" id="KW-0540">Nuclease</keyword>
<comment type="caution">
    <text evidence="2">The sequence shown here is derived from an EMBL/GenBank/DDBJ whole genome shotgun (WGS) entry which is preliminary data.</text>
</comment>
<evidence type="ECO:0000313" key="2">
    <source>
        <dbReference type="EMBL" id="MDO7846685.1"/>
    </source>
</evidence>
<dbReference type="GO" id="GO:0004519">
    <property type="term" value="F:endonuclease activity"/>
    <property type="evidence" value="ECO:0007669"/>
    <property type="project" value="UniProtKB-KW"/>
</dbReference>
<dbReference type="CDD" id="cd06260">
    <property type="entry name" value="DUF820-like"/>
    <property type="match status" value="1"/>
</dbReference>
<dbReference type="EMBL" id="JAUQSX010000004">
    <property type="protein sequence ID" value="MDO7846685.1"/>
    <property type="molecule type" value="Genomic_DNA"/>
</dbReference>
<dbReference type="Gene3D" id="3.90.1570.10">
    <property type="entry name" value="tt1808, chain A"/>
    <property type="match status" value="1"/>
</dbReference>
<keyword evidence="3" id="KW-1185">Reference proteome</keyword>
<dbReference type="InterPro" id="IPR011335">
    <property type="entry name" value="Restrct_endonuc-II-like"/>
</dbReference>
<reference evidence="2" key="1">
    <citation type="submission" date="2023-07" db="EMBL/GenBank/DDBJ databases">
        <authorList>
            <person name="Kim M.K."/>
        </authorList>
    </citation>
    <scope>NUCLEOTIDE SEQUENCE</scope>
    <source>
        <strain evidence="2">M29</strain>
    </source>
</reference>
<gene>
    <name evidence="2" type="ORF">Q5H92_09980</name>
</gene>
<organism evidence="2 3">
    <name type="scientific">Hymenobacter mellowenesis</name>
    <dbReference type="NCBI Taxonomy" id="3063995"/>
    <lineage>
        <taxon>Bacteria</taxon>
        <taxon>Pseudomonadati</taxon>
        <taxon>Bacteroidota</taxon>
        <taxon>Cytophagia</taxon>
        <taxon>Cytophagales</taxon>
        <taxon>Hymenobacteraceae</taxon>
        <taxon>Hymenobacter</taxon>
    </lineage>
</organism>
<feature type="domain" description="Putative restriction endonuclease" evidence="1">
    <location>
        <begin position="10"/>
        <end position="164"/>
    </location>
</feature>
<dbReference type="RefSeq" id="WP_305011368.1">
    <property type="nucleotide sequence ID" value="NZ_JAUQSX010000004.1"/>
</dbReference>